<protein>
    <recommendedName>
        <fullName evidence="4">DNA-directed DNA polymerase</fullName>
    </recommendedName>
</protein>
<feature type="compositionally biased region" description="Low complexity" evidence="1">
    <location>
        <begin position="92"/>
        <end position="105"/>
    </location>
</feature>
<feature type="region of interest" description="Disordered" evidence="1">
    <location>
        <begin position="58"/>
        <end position="117"/>
    </location>
</feature>
<gene>
    <name evidence="2" type="ORF">PCOR1329_LOCUS18452</name>
</gene>
<sequence length="331" mass="35421">MKNALGCCTHSRMDQGLHEYLPSVDADLLAGRLHSFADLAQLQSSMCELHFPNGRLPKRAADGEAAGAPALGKAKPPPPRQGGGAAAGSGGQSAAAGSGQQQNAAGDKKNRNRHQGKVKDMGFNKKQAAFIDVMVKQVLLTTQMARDLWAAGVDAFFMDADAPEVAAASECGVAYSREIRAGGKGHQLGPPHHHKFDGFLSKLLERGVALGQLTHARLKLRHDKAWLELQAEELHDMLRLFRAMKCYDQSTRKIHIMLRDVPMDQPSPESDEQPLPSPIQGRGLLHNAPAEAGARRVLGAAPPGAMGGIMQNPVDGQDARARLMASPGLRE</sequence>
<feature type="compositionally biased region" description="Gly residues" evidence="1">
    <location>
        <begin position="81"/>
        <end position="91"/>
    </location>
</feature>
<evidence type="ECO:0008006" key="4">
    <source>
        <dbReference type="Google" id="ProtNLM"/>
    </source>
</evidence>
<accession>A0ABN9R7Z7</accession>
<evidence type="ECO:0000256" key="1">
    <source>
        <dbReference type="SAM" id="MobiDB-lite"/>
    </source>
</evidence>
<dbReference type="EMBL" id="CAUYUJ010005795">
    <property type="protein sequence ID" value="CAK0815000.1"/>
    <property type="molecule type" value="Genomic_DNA"/>
</dbReference>
<evidence type="ECO:0000313" key="2">
    <source>
        <dbReference type="EMBL" id="CAK0815000.1"/>
    </source>
</evidence>
<proteinExistence type="predicted"/>
<feature type="compositionally biased region" description="Low complexity" evidence="1">
    <location>
        <begin position="63"/>
        <end position="74"/>
    </location>
</feature>
<dbReference type="Proteomes" id="UP001189429">
    <property type="component" value="Unassembled WGS sequence"/>
</dbReference>
<reference evidence="2" key="1">
    <citation type="submission" date="2023-10" db="EMBL/GenBank/DDBJ databases">
        <authorList>
            <person name="Chen Y."/>
            <person name="Shah S."/>
            <person name="Dougan E. K."/>
            <person name="Thang M."/>
            <person name="Chan C."/>
        </authorList>
    </citation>
    <scope>NUCLEOTIDE SEQUENCE [LARGE SCALE GENOMIC DNA]</scope>
</reference>
<feature type="region of interest" description="Disordered" evidence="1">
    <location>
        <begin position="262"/>
        <end position="284"/>
    </location>
</feature>
<keyword evidence="3" id="KW-1185">Reference proteome</keyword>
<organism evidence="2 3">
    <name type="scientific">Prorocentrum cordatum</name>
    <dbReference type="NCBI Taxonomy" id="2364126"/>
    <lineage>
        <taxon>Eukaryota</taxon>
        <taxon>Sar</taxon>
        <taxon>Alveolata</taxon>
        <taxon>Dinophyceae</taxon>
        <taxon>Prorocentrales</taxon>
        <taxon>Prorocentraceae</taxon>
        <taxon>Prorocentrum</taxon>
    </lineage>
</organism>
<evidence type="ECO:0000313" key="3">
    <source>
        <dbReference type="Proteomes" id="UP001189429"/>
    </source>
</evidence>
<comment type="caution">
    <text evidence="2">The sequence shown here is derived from an EMBL/GenBank/DDBJ whole genome shotgun (WGS) entry which is preliminary data.</text>
</comment>
<name>A0ABN9R7Z7_9DINO</name>